<keyword evidence="1 2" id="KW-0238">DNA-binding</keyword>
<dbReference type="InterPro" id="IPR011344">
    <property type="entry name" value="ssDNA-bd"/>
</dbReference>
<dbReference type="NCBIfam" id="TIGR00621">
    <property type="entry name" value="ssb"/>
    <property type="match status" value="1"/>
</dbReference>
<evidence type="ECO:0000256" key="4">
    <source>
        <dbReference type="SAM" id="MobiDB-lite"/>
    </source>
</evidence>
<dbReference type="PANTHER" id="PTHR10302:SF0">
    <property type="entry name" value="SINGLE-STRANDED DNA-BINDING PROTEIN, MITOCHONDRIAL"/>
    <property type="match status" value="1"/>
</dbReference>
<protein>
    <recommendedName>
        <fullName evidence="2 3">Single-stranded DNA-binding protein</fullName>
        <shortName evidence="2">SSB</shortName>
    </recommendedName>
</protein>
<keyword evidence="2" id="KW-0227">DNA damage</keyword>
<feature type="compositionally biased region" description="Polar residues" evidence="4">
    <location>
        <begin position="103"/>
        <end position="112"/>
    </location>
</feature>
<dbReference type="PANTHER" id="PTHR10302">
    <property type="entry name" value="SINGLE-STRANDED DNA-BINDING PROTEIN"/>
    <property type="match status" value="1"/>
</dbReference>
<evidence type="ECO:0000313" key="6">
    <source>
        <dbReference type="Proteomes" id="UP001597469"/>
    </source>
</evidence>
<dbReference type="EMBL" id="JBHULN010000011">
    <property type="protein sequence ID" value="MFD2572538.1"/>
    <property type="molecule type" value="Genomic_DNA"/>
</dbReference>
<gene>
    <name evidence="5" type="ORF">ACFSUS_18005</name>
</gene>
<feature type="region of interest" description="Disordered" evidence="4">
    <location>
        <begin position="103"/>
        <end position="191"/>
    </location>
</feature>
<dbReference type="InterPro" id="IPR012340">
    <property type="entry name" value="NA-bd_OB-fold"/>
</dbReference>
<sequence length="191" mass="21229">MASLNKMTIIGNLGADPEVRYLDGGNVVATFNVATTEKYTNRNGEKVEQTEWFRVELWNEQAKVAEKYLKKGNSVYVEGRLRTEIWTDKEGKERTSLRVRANTMQLLGSPNSDRQDDGYYEAPRQAAPQPAMAAAAERPRQQAAPTPQPAARPQAAPAPALRQQPAGTSDRRREPDPVPFESNSGDDDLPF</sequence>
<dbReference type="HAMAP" id="MF_00984">
    <property type="entry name" value="SSB"/>
    <property type="match status" value="1"/>
</dbReference>
<accession>A0ABW5M699</accession>
<keyword evidence="6" id="KW-1185">Reference proteome</keyword>
<comment type="caution">
    <text evidence="5">The sequence shown here is derived from an EMBL/GenBank/DDBJ whole genome shotgun (WGS) entry which is preliminary data.</text>
</comment>
<dbReference type="Pfam" id="PF00436">
    <property type="entry name" value="SSB"/>
    <property type="match status" value="1"/>
</dbReference>
<dbReference type="Proteomes" id="UP001597469">
    <property type="component" value="Unassembled WGS sequence"/>
</dbReference>
<proteinExistence type="inferred from homology"/>
<feature type="short sequence motif" description="Important for interaction with partner proteins" evidence="2">
    <location>
        <begin position="186"/>
        <end position="191"/>
    </location>
</feature>
<reference evidence="6" key="1">
    <citation type="journal article" date="2019" name="Int. J. Syst. Evol. Microbiol.">
        <title>The Global Catalogue of Microorganisms (GCM) 10K type strain sequencing project: providing services to taxonomists for standard genome sequencing and annotation.</title>
        <authorList>
            <consortium name="The Broad Institute Genomics Platform"/>
            <consortium name="The Broad Institute Genome Sequencing Center for Infectious Disease"/>
            <person name="Wu L."/>
            <person name="Ma J."/>
        </authorList>
    </citation>
    <scope>NUCLEOTIDE SEQUENCE [LARGE SCALE GENOMIC DNA]</scope>
    <source>
        <strain evidence="6">KCTC 42805</strain>
    </source>
</reference>
<dbReference type="GO" id="GO:0003677">
    <property type="term" value="F:DNA binding"/>
    <property type="evidence" value="ECO:0007669"/>
    <property type="project" value="UniProtKB-KW"/>
</dbReference>
<dbReference type="SUPFAM" id="SSF50249">
    <property type="entry name" value="Nucleic acid-binding proteins"/>
    <property type="match status" value="1"/>
</dbReference>
<dbReference type="PROSITE" id="PS50935">
    <property type="entry name" value="SSB"/>
    <property type="match status" value="1"/>
</dbReference>
<dbReference type="InterPro" id="IPR000424">
    <property type="entry name" value="Primosome_PriB/ssb"/>
</dbReference>
<evidence type="ECO:0000256" key="2">
    <source>
        <dbReference type="HAMAP-Rule" id="MF_00984"/>
    </source>
</evidence>
<feature type="compositionally biased region" description="Low complexity" evidence="4">
    <location>
        <begin position="122"/>
        <end position="166"/>
    </location>
</feature>
<dbReference type="CDD" id="cd04496">
    <property type="entry name" value="SSB_OBF"/>
    <property type="match status" value="1"/>
</dbReference>
<keyword evidence="2" id="KW-0233">DNA recombination</keyword>
<evidence type="ECO:0000256" key="3">
    <source>
        <dbReference type="RuleBase" id="RU000524"/>
    </source>
</evidence>
<comment type="function">
    <text evidence="2">Plays an important role in DNA replication, recombination and repair. Binds to ssDNA and to an array of partner proteins to recruit them to their sites of action during DNA metabolism.</text>
</comment>
<name>A0ABW5M699_9BACT</name>
<dbReference type="RefSeq" id="WP_381525047.1">
    <property type="nucleotide sequence ID" value="NZ_JBHULN010000011.1"/>
</dbReference>
<keyword evidence="2" id="KW-0234">DNA repair</keyword>
<keyword evidence="2" id="KW-0235">DNA replication</keyword>
<dbReference type="Gene3D" id="2.40.50.140">
    <property type="entry name" value="Nucleic acid-binding proteins"/>
    <property type="match status" value="1"/>
</dbReference>
<organism evidence="5 6">
    <name type="scientific">Spirosoma soli</name>
    <dbReference type="NCBI Taxonomy" id="1770529"/>
    <lineage>
        <taxon>Bacteria</taxon>
        <taxon>Pseudomonadati</taxon>
        <taxon>Bacteroidota</taxon>
        <taxon>Cytophagia</taxon>
        <taxon>Cytophagales</taxon>
        <taxon>Cytophagaceae</taxon>
        <taxon>Spirosoma</taxon>
    </lineage>
</organism>
<comment type="caution">
    <text evidence="2">Lacks conserved residue(s) required for the propagation of feature annotation.</text>
</comment>
<evidence type="ECO:0000256" key="1">
    <source>
        <dbReference type="ARBA" id="ARBA00023125"/>
    </source>
</evidence>
<evidence type="ECO:0000313" key="5">
    <source>
        <dbReference type="EMBL" id="MFD2572538.1"/>
    </source>
</evidence>
<comment type="subunit">
    <text evidence="2">Homotetramer.</text>
</comment>